<accession>A0A975LC96</accession>
<keyword evidence="2" id="KW-1185">Reference proteome</keyword>
<evidence type="ECO:0000313" key="1">
    <source>
        <dbReference type="EMBL" id="QVJ03161.1"/>
    </source>
</evidence>
<evidence type="ECO:0000313" key="2">
    <source>
        <dbReference type="Proteomes" id="UP000682416"/>
    </source>
</evidence>
<reference evidence="1" key="1">
    <citation type="submission" date="2021-05" db="EMBL/GenBank/DDBJ databases">
        <authorList>
            <person name="Kaiqin L."/>
            <person name="Jian G."/>
        </authorList>
    </citation>
    <scope>NUCLEOTIDE SEQUENCE</scope>
    <source>
        <strain evidence="1">HDS5</strain>
    </source>
</reference>
<gene>
    <name evidence="1" type="ORF">KGD82_03970</name>
</gene>
<dbReference type="EMBL" id="CP074402">
    <property type="protein sequence ID" value="QVJ03161.1"/>
    <property type="molecule type" value="Genomic_DNA"/>
</dbReference>
<name>A0A975LC96_9ACTN</name>
<dbReference type="AlphaFoldDB" id="A0A975LC96"/>
<proteinExistence type="predicted"/>
<dbReference type="Proteomes" id="UP000682416">
    <property type="component" value="Chromosome"/>
</dbReference>
<protein>
    <submittedName>
        <fullName evidence="1">Uncharacterized protein</fullName>
    </submittedName>
</protein>
<organism evidence="1 2">
    <name type="scientific">Nocardiopsis eucommiae</name>
    <dbReference type="NCBI Taxonomy" id="2831970"/>
    <lineage>
        <taxon>Bacteria</taxon>
        <taxon>Bacillati</taxon>
        <taxon>Actinomycetota</taxon>
        <taxon>Actinomycetes</taxon>
        <taxon>Streptosporangiales</taxon>
        <taxon>Nocardiopsidaceae</taxon>
        <taxon>Nocardiopsis</taxon>
    </lineage>
</organism>
<sequence>MDAGHRPTAARVAALVAEGHTVLVRCTRPDGDAPRTDLPPAPPGIVGAVPVAAAEEVALATVYAWAGARVFVTDHPERVRHALDMAASVRGERPPAAVRRGLA</sequence>
<dbReference type="KEGG" id="nec:KGD82_03970"/>